<comment type="caution">
    <text evidence="1">The sequence shown here is derived from an EMBL/GenBank/DDBJ whole genome shotgun (WGS) entry which is preliminary data.</text>
</comment>
<dbReference type="EMBL" id="BLKM01002028">
    <property type="protein sequence ID" value="GFG40397.1"/>
    <property type="molecule type" value="Genomic_DNA"/>
</dbReference>
<protein>
    <submittedName>
        <fullName evidence="1">Uncharacterized protein</fullName>
    </submittedName>
</protein>
<organism evidence="1 2">
    <name type="scientific">Coptotermes formosanus</name>
    <name type="common">Formosan subterranean termite</name>
    <dbReference type="NCBI Taxonomy" id="36987"/>
    <lineage>
        <taxon>Eukaryota</taxon>
        <taxon>Metazoa</taxon>
        <taxon>Ecdysozoa</taxon>
        <taxon>Arthropoda</taxon>
        <taxon>Hexapoda</taxon>
        <taxon>Insecta</taxon>
        <taxon>Pterygota</taxon>
        <taxon>Neoptera</taxon>
        <taxon>Polyneoptera</taxon>
        <taxon>Dictyoptera</taxon>
        <taxon>Blattodea</taxon>
        <taxon>Blattoidea</taxon>
        <taxon>Termitoidae</taxon>
        <taxon>Rhinotermitidae</taxon>
        <taxon>Coptotermes</taxon>
    </lineage>
</organism>
<proteinExistence type="predicted"/>
<name>A0A6L2QDZ5_COPFO</name>
<dbReference type="InParanoid" id="A0A6L2QDZ5"/>
<sequence length="491" mass="55996">MTLYTSYFCCHNPHTRYCQAFLKAPKASSHSCRPLLYSSSGTIDVITATHNHGIQQHYKSHTHEQFVSCVMDRELKYGHLCFIRQFLLTTRLILYILEILAEEFFTGRITFDSYHLPSYVTSMPVRREVRQVLNRPKPEGHPLEDVLKGVKRRQGSFNCWLSHVSPLQKQEALTIHGQVVMERYLILYVHHFQSRQELKALKEVAGDTVKFLESNQSLITDWFAKVTPAWDIMKLHFSQECSEMMNTDMQSTPNCLHTPDDALMAQEEMSINDADIKSESALEGARNYGTSIDCDTDAILKEYHTVSPISNFDDSFFESSDTIENIPSYEIDCSALSRDVKTEVQKLADKDSAQFIPDATGMLTAFASYDDGHFNTCPQQDTVTVNSTVIKCSHNKGQNMPEEHTNEDDANAVNIHHSWQEASSHSTVMLPWTDESIESINCEMPFSNREQWLKMCQIPSNHTITELPALIYTNTNVQRDPAADNIHMCAD</sequence>
<dbReference type="AlphaFoldDB" id="A0A6L2QDZ5"/>
<accession>A0A6L2QDZ5</accession>
<evidence type="ECO:0000313" key="2">
    <source>
        <dbReference type="Proteomes" id="UP000502823"/>
    </source>
</evidence>
<evidence type="ECO:0000313" key="1">
    <source>
        <dbReference type="EMBL" id="GFG40397.1"/>
    </source>
</evidence>
<gene>
    <name evidence="1" type="ORF">Cfor_07231</name>
</gene>
<dbReference type="Proteomes" id="UP000502823">
    <property type="component" value="Unassembled WGS sequence"/>
</dbReference>
<keyword evidence="2" id="KW-1185">Reference proteome</keyword>
<reference evidence="2" key="1">
    <citation type="submission" date="2020-01" db="EMBL/GenBank/DDBJ databases">
        <title>Draft genome sequence of the Termite Coptotermes fromosanus.</title>
        <authorList>
            <person name="Itakura S."/>
            <person name="Yosikawa Y."/>
            <person name="Umezawa K."/>
        </authorList>
    </citation>
    <scope>NUCLEOTIDE SEQUENCE [LARGE SCALE GENOMIC DNA]</scope>
</reference>